<gene>
    <name evidence="2" type="ORF">BDE27_0330</name>
    <name evidence="1" type="ORF">Xehl_03240</name>
</gene>
<keyword evidence="4" id="KW-1185">Reference proteome</keyword>
<evidence type="ECO:0000313" key="1">
    <source>
        <dbReference type="EMBL" id="PHM23006.1"/>
    </source>
</evidence>
<reference evidence="1 3" key="1">
    <citation type="journal article" date="2017" name="Nat. Microbiol.">
        <title>Natural product diversity associated with the nematode symbionts Photorhabdus and Xenorhabdus.</title>
        <authorList>
            <person name="Tobias N.J."/>
            <person name="Wolff H."/>
            <person name="Djahanschiri B."/>
            <person name="Grundmann F."/>
            <person name="Kronenwerth M."/>
            <person name="Shi Y.M."/>
            <person name="Simonyi S."/>
            <person name="Grun P."/>
            <person name="Shapiro-Ilan D."/>
            <person name="Pidot S.J."/>
            <person name="Stinear T.P."/>
            <person name="Ebersberger I."/>
            <person name="Bode H.B."/>
        </authorList>
    </citation>
    <scope>NUCLEOTIDE SEQUENCE [LARGE SCALE GENOMIC DNA]</scope>
    <source>
        <strain evidence="1 3">DSM 16337</strain>
    </source>
</reference>
<dbReference type="EMBL" id="NIBT01000018">
    <property type="protein sequence ID" value="PHM23006.1"/>
    <property type="molecule type" value="Genomic_DNA"/>
</dbReference>
<dbReference type="RefSeq" id="WP_099133240.1">
    <property type="nucleotide sequence ID" value="NZ_CAWNOJ010000029.1"/>
</dbReference>
<evidence type="ECO:0000313" key="2">
    <source>
        <dbReference type="EMBL" id="RKE92673.1"/>
    </source>
</evidence>
<protein>
    <submittedName>
        <fullName evidence="2">Uncharacterized protein DUF1456</fullName>
    </submittedName>
</protein>
<evidence type="ECO:0000313" key="3">
    <source>
        <dbReference type="Proteomes" id="UP000225605"/>
    </source>
</evidence>
<sequence>MSIRNNKNFKRIRLALELTKHDIFDILGEKYSKSQIDGWSRGANARKLASGNSPAETVSRFRAMTDQQFDDFCEGLVDWMKSTDEDS</sequence>
<dbReference type="EMBL" id="RAQI01000001">
    <property type="protein sequence ID" value="RKE92673.1"/>
    <property type="molecule type" value="Genomic_DNA"/>
</dbReference>
<comment type="caution">
    <text evidence="1">The sequence shown here is derived from an EMBL/GenBank/DDBJ whole genome shotgun (WGS) entry which is preliminary data.</text>
</comment>
<evidence type="ECO:0000313" key="4">
    <source>
        <dbReference type="Proteomes" id="UP000283568"/>
    </source>
</evidence>
<reference evidence="2 4" key="2">
    <citation type="submission" date="2018-09" db="EMBL/GenBank/DDBJ databases">
        <title>Genomic Encyclopedia of Archaeal and Bacterial Type Strains, Phase II (KMG-II): from individual species to whole genera.</title>
        <authorList>
            <person name="Goeker M."/>
        </authorList>
    </citation>
    <scope>NUCLEOTIDE SEQUENCE [LARGE SCALE GENOMIC DNA]</scope>
    <source>
        <strain evidence="2 4">DSM 16337</strain>
    </source>
</reference>
<accession>A0A2D0IMG7</accession>
<organism evidence="1 3">
    <name type="scientific">Xenorhabdus ehlersii</name>
    <dbReference type="NCBI Taxonomy" id="290111"/>
    <lineage>
        <taxon>Bacteria</taxon>
        <taxon>Pseudomonadati</taxon>
        <taxon>Pseudomonadota</taxon>
        <taxon>Gammaproteobacteria</taxon>
        <taxon>Enterobacterales</taxon>
        <taxon>Morganellaceae</taxon>
        <taxon>Xenorhabdus</taxon>
    </lineage>
</organism>
<dbReference type="Proteomes" id="UP000283568">
    <property type="component" value="Unassembled WGS sequence"/>
</dbReference>
<dbReference type="Proteomes" id="UP000225605">
    <property type="component" value="Unassembled WGS sequence"/>
</dbReference>
<name>A0A2D0IMG7_9GAMM</name>
<proteinExistence type="predicted"/>
<dbReference type="AlphaFoldDB" id="A0A2D0IMG7"/>